<dbReference type="SMART" id="SM00066">
    <property type="entry name" value="GAL4"/>
    <property type="match status" value="1"/>
</dbReference>
<dbReference type="OrthoDB" id="10018191at2759"/>
<proteinExistence type="predicted"/>
<organism evidence="12 13">
    <name type="scientific">Stachybotrys elegans</name>
    <dbReference type="NCBI Taxonomy" id="80388"/>
    <lineage>
        <taxon>Eukaryota</taxon>
        <taxon>Fungi</taxon>
        <taxon>Dikarya</taxon>
        <taxon>Ascomycota</taxon>
        <taxon>Pezizomycotina</taxon>
        <taxon>Sordariomycetes</taxon>
        <taxon>Hypocreomycetidae</taxon>
        <taxon>Hypocreales</taxon>
        <taxon>Stachybotryaceae</taxon>
        <taxon>Stachybotrys</taxon>
    </lineage>
</organism>
<sequence length="848" mass="95014">MGQTDLACEHCGEVFQRREHRDRHLLRHTGVKPFQCPVCSKSFSRSDTLLRHRAVHDSHQYPSRSLGRRANHACLPCAKLKQRCDGGLPCSRCLLRAKECTYVAPRLAEETTSFPADASALGPLGATPSPQRHLTLPAPSTVPQPDIIDVGPIPTVDAALLSLSTVQGPSSWYTPGSSTSTGFLFDGGIGPHADAWNNLSLSWNPMMNAFPFQSRIDTPERPFYGIANHHDPSRSSAVAVTPSASWNGTPPSVVVDGQDASAARESYLSPENICSRYKRVCRPFPEAQADSLQTARAEMFGHIDTIPDQAYEGLCAFYWTQRRDSESPIIPRGVLHSFAELYVEYFDPQFPFLHLSRLRAPDLPWILLLATAAMGSQYSEGPDAAKYSSALCDLLARAIETAINSRARKTDVVLIQSTFLLLALWMFSVSHRETITQQSMRSTLSALCWDLLSQIGKQRYAESTEPAPEINWQDWLAAEEEIRIITCVRVFECLEFLFVDTEPIFHLRECMRQLPCSDRLWQCQSSQLWEKHRPSVSAQRSHTNPDTQRPEIGQELGDFASKVLLLELFVDQKNESRRSYSSQLLWSSFTPHLTGKPQDQQELVSFQPASTDTSKDKNSALDAAIEHMAFLTLDKMSSSATGRTETLFHVLAILRRVPLEALNSATGWRTSRDHMSKTKLKLRVLFHQNGVLARKCLWHAVCIFRKTRATRLMGCYDVFALMVATTYIYCYGVLRISAPTTQTPAAAEGVDAESEHARRPAVVRLDQLHDRSSIEQWFVDGGDTLVHLTGVGLLDGPDHSIRFLRDIEKTLSSQIAWRGFCHAFATWFAQLRRGEMPAKDAVHEEDSE</sequence>
<evidence type="ECO:0000256" key="2">
    <source>
        <dbReference type="ARBA" id="ARBA00022723"/>
    </source>
</evidence>
<reference evidence="12" key="1">
    <citation type="journal article" date="2021" name="Nat. Commun.">
        <title>Genetic determinants of endophytism in the Arabidopsis root mycobiome.</title>
        <authorList>
            <person name="Mesny F."/>
            <person name="Miyauchi S."/>
            <person name="Thiergart T."/>
            <person name="Pickel B."/>
            <person name="Atanasova L."/>
            <person name="Karlsson M."/>
            <person name="Huettel B."/>
            <person name="Barry K.W."/>
            <person name="Haridas S."/>
            <person name="Chen C."/>
            <person name="Bauer D."/>
            <person name="Andreopoulos W."/>
            <person name="Pangilinan J."/>
            <person name="LaButti K."/>
            <person name="Riley R."/>
            <person name="Lipzen A."/>
            <person name="Clum A."/>
            <person name="Drula E."/>
            <person name="Henrissat B."/>
            <person name="Kohler A."/>
            <person name="Grigoriev I.V."/>
            <person name="Martin F.M."/>
            <person name="Hacquard S."/>
        </authorList>
    </citation>
    <scope>NUCLEOTIDE SEQUENCE</scope>
    <source>
        <strain evidence="12">MPI-CAGE-CH-0235</strain>
    </source>
</reference>
<name>A0A8K0WPE8_9HYPO</name>
<dbReference type="GO" id="GO:0003677">
    <property type="term" value="F:DNA binding"/>
    <property type="evidence" value="ECO:0007669"/>
    <property type="project" value="InterPro"/>
</dbReference>
<evidence type="ECO:0000259" key="10">
    <source>
        <dbReference type="PROSITE" id="PS50048"/>
    </source>
</evidence>
<keyword evidence="6" id="KW-0805">Transcription regulation</keyword>
<accession>A0A8K0WPE8</accession>
<dbReference type="Pfam" id="PF00096">
    <property type="entry name" value="zf-C2H2"/>
    <property type="match status" value="1"/>
</dbReference>
<evidence type="ECO:0000256" key="4">
    <source>
        <dbReference type="ARBA" id="ARBA00022771"/>
    </source>
</evidence>
<keyword evidence="7" id="KW-0804">Transcription</keyword>
<dbReference type="Pfam" id="PF04082">
    <property type="entry name" value="Fungal_trans"/>
    <property type="match status" value="1"/>
</dbReference>
<evidence type="ECO:0000259" key="11">
    <source>
        <dbReference type="PROSITE" id="PS50157"/>
    </source>
</evidence>
<dbReference type="SMART" id="SM00355">
    <property type="entry name" value="ZnF_C2H2"/>
    <property type="match status" value="2"/>
</dbReference>
<dbReference type="PROSITE" id="PS00463">
    <property type="entry name" value="ZN2_CY6_FUNGAL_1"/>
    <property type="match status" value="1"/>
</dbReference>
<evidence type="ECO:0000256" key="1">
    <source>
        <dbReference type="ARBA" id="ARBA00004123"/>
    </source>
</evidence>
<dbReference type="InterPro" id="IPR013087">
    <property type="entry name" value="Znf_C2H2_type"/>
</dbReference>
<dbReference type="Proteomes" id="UP000813444">
    <property type="component" value="Unassembled WGS sequence"/>
</dbReference>
<dbReference type="PROSITE" id="PS50157">
    <property type="entry name" value="ZINC_FINGER_C2H2_2"/>
    <property type="match status" value="2"/>
</dbReference>
<dbReference type="EMBL" id="JAGPNK010000009">
    <property type="protein sequence ID" value="KAH7313965.1"/>
    <property type="molecule type" value="Genomic_DNA"/>
</dbReference>
<dbReference type="PROSITE" id="PS50048">
    <property type="entry name" value="ZN2_CY6_FUNGAL_2"/>
    <property type="match status" value="1"/>
</dbReference>
<keyword evidence="8" id="KW-0539">Nucleus</keyword>
<dbReference type="SUPFAM" id="SSF57701">
    <property type="entry name" value="Zn2/Cys6 DNA-binding domain"/>
    <property type="match status" value="1"/>
</dbReference>
<dbReference type="GO" id="GO:0000981">
    <property type="term" value="F:DNA-binding transcription factor activity, RNA polymerase II-specific"/>
    <property type="evidence" value="ECO:0007669"/>
    <property type="project" value="InterPro"/>
</dbReference>
<evidence type="ECO:0000256" key="8">
    <source>
        <dbReference type="ARBA" id="ARBA00023242"/>
    </source>
</evidence>
<feature type="domain" description="C2H2-type" evidence="11">
    <location>
        <begin position="6"/>
        <end position="33"/>
    </location>
</feature>
<dbReference type="GO" id="GO:0008270">
    <property type="term" value="F:zinc ion binding"/>
    <property type="evidence" value="ECO:0007669"/>
    <property type="project" value="UniProtKB-KW"/>
</dbReference>
<dbReference type="PANTHER" id="PTHR47660:SF3">
    <property type="entry name" value="FINGER DOMAIN PROTEIN, PUTATIVE (AFU_ORTHOLOGUE AFUA_4G03310)-RELATED"/>
    <property type="match status" value="1"/>
</dbReference>
<dbReference type="Gene3D" id="3.30.160.60">
    <property type="entry name" value="Classic Zinc Finger"/>
    <property type="match status" value="2"/>
</dbReference>
<dbReference type="GO" id="GO:0006351">
    <property type="term" value="P:DNA-templated transcription"/>
    <property type="evidence" value="ECO:0007669"/>
    <property type="project" value="InterPro"/>
</dbReference>
<evidence type="ECO:0000256" key="9">
    <source>
        <dbReference type="PROSITE-ProRule" id="PRU00042"/>
    </source>
</evidence>
<dbReference type="SUPFAM" id="SSF57667">
    <property type="entry name" value="beta-beta-alpha zinc fingers"/>
    <property type="match status" value="1"/>
</dbReference>
<dbReference type="GO" id="GO:0005634">
    <property type="term" value="C:nucleus"/>
    <property type="evidence" value="ECO:0007669"/>
    <property type="project" value="UniProtKB-SubCell"/>
</dbReference>
<keyword evidence="4 9" id="KW-0863">Zinc-finger</keyword>
<evidence type="ECO:0000256" key="5">
    <source>
        <dbReference type="ARBA" id="ARBA00022833"/>
    </source>
</evidence>
<dbReference type="CDD" id="cd12148">
    <property type="entry name" value="fungal_TF_MHR"/>
    <property type="match status" value="1"/>
</dbReference>
<evidence type="ECO:0000256" key="7">
    <source>
        <dbReference type="ARBA" id="ARBA00023163"/>
    </source>
</evidence>
<dbReference type="CDD" id="cd00067">
    <property type="entry name" value="GAL4"/>
    <property type="match status" value="1"/>
</dbReference>
<dbReference type="InterPro" id="IPR007219">
    <property type="entry name" value="XnlR_reg_dom"/>
</dbReference>
<evidence type="ECO:0000313" key="13">
    <source>
        <dbReference type="Proteomes" id="UP000813444"/>
    </source>
</evidence>
<dbReference type="FunFam" id="3.30.160.60:FF:001289">
    <property type="entry name" value="Zinc finger protein 574"/>
    <property type="match status" value="1"/>
</dbReference>
<feature type="domain" description="C2H2-type" evidence="11">
    <location>
        <begin position="34"/>
        <end position="61"/>
    </location>
</feature>
<evidence type="ECO:0000256" key="3">
    <source>
        <dbReference type="ARBA" id="ARBA00022737"/>
    </source>
</evidence>
<comment type="subcellular location">
    <subcellularLocation>
        <location evidence="1">Nucleus</location>
    </subcellularLocation>
</comment>
<keyword evidence="5" id="KW-0862">Zinc</keyword>
<keyword evidence="3" id="KW-0677">Repeat</keyword>
<dbReference type="InterPro" id="IPR001138">
    <property type="entry name" value="Zn2Cys6_DnaBD"/>
</dbReference>
<dbReference type="AlphaFoldDB" id="A0A8K0WPE8"/>
<comment type="caution">
    <text evidence="12">The sequence shown here is derived from an EMBL/GenBank/DDBJ whole genome shotgun (WGS) entry which is preliminary data.</text>
</comment>
<feature type="domain" description="Zn(2)-C6 fungal-type" evidence="10">
    <location>
        <begin position="73"/>
        <end position="102"/>
    </location>
</feature>
<dbReference type="Gene3D" id="4.10.240.10">
    <property type="entry name" value="Zn(2)-C6 fungal-type DNA-binding domain"/>
    <property type="match status" value="1"/>
</dbReference>
<protein>
    <submittedName>
        <fullName evidence="12">Uncharacterized protein</fullName>
    </submittedName>
</protein>
<dbReference type="PROSITE" id="PS00028">
    <property type="entry name" value="ZINC_FINGER_C2H2_1"/>
    <property type="match status" value="2"/>
</dbReference>
<evidence type="ECO:0000256" key="6">
    <source>
        <dbReference type="ARBA" id="ARBA00023015"/>
    </source>
</evidence>
<evidence type="ECO:0000313" key="12">
    <source>
        <dbReference type="EMBL" id="KAH7313965.1"/>
    </source>
</evidence>
<dbReference type="Pfam" id="PF00172">
    <property type="entry name" value="Zn_clus"/>
    <property type="match status" value="1"/>
</dbReference>
<gene>
    <name evidence="12" type="ORF">B0I35DRAFT_513526</name>
</gene>
<dbReference type="InterPro" id="IPR036236">
    <property type="entry name" value="Znf_C2H2_sf"/>
</dbReference>
<dbReference type="PANTHER" id="PTHR47660">
    <property type="entry name" value="TRANSCRIPTION FACTOR WITH C2H2 AND ZN(2)-CYS(6) DNA BINDING DOMAIN (EUROFUNG)-RELATED-RELATED"/>
    <property type="match status" value="1"/>
</dbReference>
<keyword evidence="2" id="KW-0479">Metal-binding</keyword>
<keyword evidence="13" id="KW-1185">Reference proteome</keyword>
<dbReference type="InterPro" id="IPR036864">
    <property type="entry name" value="Zn2-C6_fun-type_DNA-bd_sf"/>
</dbReference>